<reference evidence="3" key="1">
    <citation type="journal article" date="2018" name="Front. Microbiol.">
        <title>Genome-Based Analysis Reveals the Taxonomy and Diversity of the Family Idiomarinaceae.</title>
        <authorList>
            <person name="Liu Y."/>
            <person name="Lai Q."/>
            <person name="Shao Z."/>
        </authorList>
    </citation>
    <scope>NUCLEOTIDE SEQUENCE [LARGE SCALE GENOMIC DNA]</scope>
    <source>
        <strain evidence="3">PIM1</strain>
    </source>
</reference>
<name>A0A432YD13_9GAMM</name>
<keyword evidence="1" id="KW-0732">Signal</keyword>
<dbReference type="Pfam" id="PF16358">
    <property type="entry name" value="RcsF"/>
    <property type="match status" value="1"/>
</dbReference>
<dbReference type="AlphaFoldDB" id="A0A432YD13"/>
<comment type="caution">
    <text evidence="2">The sequence shown here is derived from an EMBL/GenBank/DDBJ whole genome shotgun (WGS) entry which is preliminary data.</text>
</comment>
<accession>A0A432YD13</accession>
<dbReference type="Gene3D" id="3.30.110.70">
    <property type="entry name" value="Hypothetical protein apc22750. Chain B"/>
    <property type="match status" value="1"/>
</dbReference>
<dbReference type="Proteomes" id="UP000288127">
    <property type="component" value="Unassembled WGS sequence"/>
</dbReference>
<evidence type="ECO:0008006" key="4">
    <source>
        <dbReference type="Google" id="ProtNLM"/>
    </source>
</evidence>
<protein>
    <recommendedName>
        <fullName evidence="4">RcsF protein</fullName>
    </recommendedName>
</protein>
<evidence type="ECO:0000313" key="3">
    <source>
        <dbReference type="Proteomes" id="UP000288127"/>
    </source>
</evidence>
<evidence type="ECO:0000313" key="2">
    <source>
        <dbReference type="EMBL" id="RUO58869.1"/>
    </source>
</evidence>
<evidence type="ECO:0000256" key="1">
    <source>
        <dbReference type="SAM" id="SignalP"/>
    </source>
</evidence>
<gene>
    <name evidence="2" type="ORF">CWI76_10515</name>
</gene>
<keyword evidence="3" id="KW-1185">Reference proteome</keyword>
<dbReference type="EMBL" id="PIPZ01000004">
    <property type="protein sequence ID" value="RUO58869.1"/>
    <property type="molecule type" value="Genomic_DNA"/>
</dbReference>
<feature type="chain" id="PRO_5019178120" description="RcsF protein" evidence="1">
    <location>
        <begin position="20"/>
        <end position="120"/>
    </location>
</feature>
<dbReference type="GO" id="GO:0009279">
    <property type="term" value="C:cell outer membrane"/>
    <property type="evidence" value="ECO:0007669"/>
    <property type="project" value="InterPro"/>
</dbReference>
<dbReference type="OrthoDB" id="6238104at2"/>
<proteinExistence type="predicted"/>
<dbReference type="PROSITE" id="PS51257">
    <property type="entry name" value="PROKAR_LIPOPROTEIN"/>
    <property type="match status" value="1"/>
</dbReference>
<dbReference type="InterPro" id="IPR030852">
    <property type="entry name" value="RcsF"/>
</dbReference>
<sequence>MKSLSLVAVLFIIAGCATNQSPVNEVDIAAAETVEFMRPYELSRNDVSFVSLGRVQGESCQANVFSNKPTQQEALLRMKVAAAELGANRLILRRCQQDQTDECRARWICTGDAHQSQPLH</sequence>
<feature type="signal peptide" evidence="1">
    <location>
        <begin position="1"/>
        <end position="19"/>
    </location>
</feature>
<organism evidence="2 3">
    <name type="scientific">Pseudidiomarina marina</name>
    <dbReference type="NCBI Taxonomy" id="502366"/>
    <lineage>
        <taxon>Bacteria</taxon>
        <taxon>Pseudomonadati</taxon>
        <taxon>Pseudomonadota</taxon>
        <taxon>Gammaproteobacteria</taxon>
        <taxon>Alteromonadales</taxon>
        <taxon>Idiomarinaceae</taxon>
        <taxon>Pseudidiomarina</taxon>
    </lineage>
</organism>
<dbReference type="GO" id="GO:0035556">
    <property type="term" value="P:intracellular signal transduction"/>
    <property type="evidence" value="ECO:0007669"/>
    <property type="project" value="InterPro"/>
</dbReference>
<dbReference type="RefSeq" id="WP_126760308.1">
    <property type="nucleotide sequence ID" value="NZ_PIPZ01000004.1"/>
</dbReference>